<evidence type="ECO:0000313" key="9">
    <source>
        <dbReference type="Proteomes" id="UP000287233"/>
    </source>
</evidence>
<dbReference type="Pfam" id="PF00528">
    <property type="entry name" value="BPD_transp_1"/>
    <property type="match status" value="1"/>
</dbReference>
<feature type="domain" description="ABC transmembrane type-1" evidence="7">
    <location>
        <begin position="81"/>
        <end position="293"/>
    </location>
</feature>
<evidence type="ECO:0000256" key="5">
    <source>
        <dbReference type="RuleBase" id="RU363032"/>
    </source>
</evidence>
<feature type="transmembrane region" description="Helical" evidence="5">
    <location>
        <begin position="269"/>
        <end position="297"/>
    </location>
</feature>
<feature type="transmembrane region" description="Helical" evidence="5">
    <location>
        <begin position="121"/>
        <end position="141"/>
    </location>
</feature>
<dbReference type="InterPro" id="IPR035906">
    <property type="entry name" value="MetI-like_sf"/>
</dbReference>
<keyword evidence="6" id="KW-0592">Phosphate transport</keyword>
<dbReference type="PROSITE" id="PS50928">
    <property type="entry name" value="ABC_TM1"/>
    <property type="match status" value="1"/>
</dbReference>
<gene>
    <name evidence="8" type="ORF">BIP78_0963</name>
</gene>
<dbReference type="Proteomes" id="UP000287233">
    <property type="component" value="Chromosome"/>
</dbReference>
<protein>
    <recommendedName>
        <fullName evidence="6">Phosphate transport system permease protein</fullName>
    </recommendedName>
</protein>
<feature type="transmembrane region" description="Helical" evidence="5">
    <location>
        <begin position="76"/>
        <end position="109"/>
    </location>
</feature>
<reference evidence="9" key="1">
    <citation type="submission" date="2018-12" db="EMBL/GenBank/DDBJ databases">
        <title>Complete genome sequence of an uncultured bacterium of the candidate phylum Bipolaricaulota.</title>
        <authorList>
            <person name="Kadnikov V.V."/>
            <person name="Mardanov A.V."/>
            <person name="Beletsky A.V."/>
            <person name="Frank Y.A."/>
            <person name="Karnachuk O.V."/>
            <person name="Ravin N.V."/>
        </authorList>
    </citation>
    <scope>NUCLEOTIDE SEQUENCE [LARGE SCALE GENOMIC DNA]</scope>
</reference>
<feature type="transmembrane region" description="Helical" evidence="5">
    <location>
        <begin position="153"/>
        <end position="173"/>
    </location>
</feature>
<keyword evidence="4 5" id="KW-0472">Membrane</keyword>
<feature type="transmembrane region" description="Helical" evidence="5">
    <location>
        <begin position="21"/>
        <end position="45"/>
    </location>
</feature>
<comment type="subcellular location">
    <subcellularLocation>
        <location evidence="5">Cell membrane</location>
        <topology evidence="5">Multi-pass membrane protein</topology>
    </subcellularLocation>
    <subcellularLocation>
        <location evidence="1">Membrane</location>
        <topology evidence="1">Multi-pass membrane protein</topology>
    </subcellularLocation>
</comment>
<dbReference type="InterPro" id="IPR000515">
    <property type="entry name" value="MetI-like"/>
</dbReference>
<evidence type="ECO:0000256" key="6">
    <source>
        <dbReference type="RuleBase" id="RU363054"/>
    </source>
</evidence>
<dbReference type="Gene3D" id="1.10.3720.10">
    <property type="entry name" value="MetI-like"/>
    <property type="match status" value="1"/>
</dbReference>
<comment type="similarity">
    <text evidence="6">Belongs to the binding-protein-dependent transport system permease family. CysTW subfamily.</text>
</comment>
<comment type="function">
    <text evidence="6">Part of the binding-protein-dependent transport system for phosphate; probably responsible for the translocation of the substrate across the membrane.</text>
</comment>
<feature type="transmembrane region" description="Helical" evidence="5">
    <location>
        <begin position="202"/>
        <end position="222"/>
    </location>
</feature>
<dbReference type="KEGG" id="bih:BIP78_0963"/>
<keyword evidence="3 5" id="KW-1133">Transmembrane helix</keyword>
<dbReference type="PANTHER" id="PTHR42727">
    <property type="entry name" value="PHOSPHATE TRANSPORT SYSTEM PERMEASE PROTEIN"/>
    <property type="match status" value="1"/>
</dbReference>
<dbReference type="GO" id="GO:0006817">
    <property type="term" value="P:phosphate ion transport"/>
    <property type="evidence" value="ECO:0007669"/>
    <property type="project" value="UniProtKB-KW"/>
</dbReference>
<dbReference type="GO" id="GO:0005315">
    <property type="term" value="F:phosphate transmembrane transporter activity"/>
    <property type="evidence" value="ECO:0007669"/>
    <property type="project" value="InterPro"/>
</dbReference>
<evidence type="ECO:0000256" key="1">
    <source>
        <dbReference type="ARBA" id="ARBA00004141"/>
    </source>
</evidence>
<evidence type="ECO:0000259" key="7">
    <source>
        <dbReference type="PROSITE" id="PS50928"/>
    </source>
</evidence>
<evidence type="ECO:0000256" key="4">
    <source>
        <dbReference type="ARBA" id="ARBA00023136"/>
    </source>
</evidence>
<keyword evidence="6" id="KW-1003">Cell membrane</keyword>
<organism evidence="8 9">
    <name type="scientific">Bipolaricaulis sibiricus</name>
    <dbReference type="NCBI Taxonomy" id="2501609"/>
    <lineage>
        <taxon>Bacteria</taxon>
        <taxon>Candidatus Bipolaricaulota</taxon>
        <taxon>Candidatus Bipolaricaulia</taxon>
        <taxon>Candidatus Bipolaricaulales</taxon>
        <taxon>Candidatus Bipolaricaulaceae</taxon>
        <taxon>Candidatus Bipolaricaulis</taxon>
    </lineage>
</organism>
<proteinExistence type="inferred from homology"/>
<dbReference type="PANTHER" id="PTHR42727:SF1">
    <property type="entry name" value="PHOSPHATE TRANSPORT SYSTEM PERMEASE"/>
    <property type="match status" value="1"/>
</dbReference>
<evidence type="ECO:0000256" key="2">
    <source>
        <dbReference type="ARBA" id="ARBA00022692"/>
    </source>
</evidence>
<dbReference type="AlphaFoldDB" id="A0A410FUG1"/>
<accession>A0A410FUG1</accession>
<sequence length="305" mass="32604">MGSKRGSLFTASRGRSRRERLATLGLTVAGLLAVAITLTIIALFIEGSVPFLRTVPLRDFLWGTRWAPLHEPASYGILPLVGATVVTTGIALAVAVPLGLLSAVFLSAYAPGPVRRVLKPALELLAGIPTVVYGFFALRFVTPLLQRFVPALGFWNGLSAGLVMGVMIVPYMASLSEDVLYAVPRSLWEGAYALGATRFETVIRVVIPAALSGIGAAFILAMTRAVGETMIVALAAGRTPTWPPDPRQPVLTLTTAIVNIATGDHEATAFIWSAVFAIGLLLFLTTLVLNTVSYLVIQRFRERYA</sequence>
<name>A0A410FUG1_BIPS1</name>
<keyword evidence="5" id="KW-0813">Transport</keyword>
<dbReference type="NCBIfam" id="TIGR02138">
    <property type="entry name" value="phosphate_pstC"/>
    <property type="match status" value="1"/>
</dbReference>
<dbReference type="InterPro" id="IPR011864">
    <property type="entry name" value="Phosphate_PstC"/>
</dbReference>
<evidence type="ECO:0000313" key="8">
    <source>
        <dbReference type="EMBL" id="QAA76729.1"/>
    </source>
</evidence>
<dbReference type="SUPFAM" id="SSF161098">
    <property type="entry name" value="MetI-like"/>
    <property type="match status" value="1"/>
</dbReference>
<dbReference type="EMBL" id="CP034928">
    <property type="protein sequence ID" value="QAA76729.1"/>
    <property type="molecule type" value="Genomic_DNA"/>
</dbReference>
<dbReference type="CDD" id="cd06261">
    <property type="entry name" value="TM_PBP2"/>
    <property type="match status" value="1"/>
</dbReference>
<evidence type="ECO:0000256" key="3">
    <source>
        <dbReference type="ARBA" id="ARBA00022989"/>
    </source>
</evidence>
<dbReference type="GO" id="GO:0005886">
    <property type="term" value="C:plasma membrane"/>
    <property type="evidence" value="ECO:0007669"/>
    <property type="project" value="UniProtKB-SubCell"/>
</dbReference>
<keyword evidence="2 5" id="KW-0812">Transmembrane</keyword>